<evidence type="ECO:0000256" key="1">
    <source>
        <dbReference type="SAM" id="MobiDB-lite"/>
    </source>
</evidence>
<feature type="compositionally biased region" description="Basic and acidic residues" evidence="1">
    <location>
        <begin position="8"/>
        <end position="23"/>
    </location>
</feature>
<dbReference type="InterPro" id="IPR056583">
    <property type="entry name" value="EDRF1_TPR"/>
</dbReference>
<feature type="compositionally biased region" description="Low complexity" evidence="1">
    <location>
        <begin position="779"/>
        <end position="801"/>
    </location>
</feature>
<keyword evidence="5" id="KW-1185">Reference proteome</keyword>
<dbReference type="PANTHER" id="PTHR15000:SF1">
    <property type="entry name" value="ERYTHROID DIFFERENTIATION-RELATED FACTOR 1"/>
    <property type="match status" value="1"/>
</dbReference>
<feature type="region of interest" description="Disordered" evidence="1">
    <location>
        <begin position="973"/>
        <end position="992"/>
    </location>
</feature>
<sequence length="1336" mass="147099">NMSSLESTSDKPDTKNRESDELSKMLPLPTVEASGTSSAAPAATSSSRDFALFDTNFDLNSQPANYFRQRSSLEKLVFQASRESTEKLDPQYSIRLASKFPKLVGNVDVISASRNVKSLLKMPYSPGNHVSLMVHRVGDSLLLDEFDLFAFMLRQDFENWHWLRHFAASNNMAVRPTGYKRDDVSNKRLMTKFLYHTASVSDEASGQSRTLQQQQQQQQQQVPASSAASSADAGLEDPLKCMVWNFENVRMLLGTNLPIFGGPKHPCISVRLRDSSKPINVLTGIDYWLDNMINGVPELAMCYHSNGLFKGFDIFSTDNFPRVAGFDPDSVREIARSLVWFLKANATKEGHTYWLFKAPNSDIVKLYDLTSLCENPAQYTGGSAADTGRTSSPAGDSRPSSQDSSDRGGCPTGTATGSGQDPEDNPFATPVGMLCYRVARSCFEDADSRSQLSLRERSRLRRLLACSLQLLNQSSQHRAVLASCNLLLSELLLFDGQQERLELQHQRRQQRQNQQPQQKQQRMRRQPHRRPHRQALLAVTDSSVTMDLRQLMQSLQSDQPPTHNEETEASSAVEPDNDEADEDDEDAESGGSGSSDSVYSTPLARARASLSHAVAAARLLLLAPSGTADGQSSQVMSDLDAIPMAKSGVAIPLPPPSTTTAAVSSAVSVTAGGSLGELATALCVVAKSCLQVADHLAGDVSDRDSSDNTEEQKECEEALSAILNRNQLLLTCLRVAAASVGIALVQQQSVQASARQELASLELQIAERSADAMMQVYRSQDSSSSHNSEPHQQQQQQHSTAAVASSSAAGSLAEVLNEADKLLNERLLMYLTDSASNSIAIRAHSTLTSWLAIQGAASADCLSQLVSLYRLLCDRCKLQKRLLQLRDRLASAVNEWCLRILVEVKHGMAQAEADNATGDDEVWKKMEKRLESALDAVKQVQQQPSSRATKDAVYLLATKALLLRALNECRHSRPRRLHSRQKQQQQQAPPTVSWAEIQLHDAAMQTYQAALDRLGPRNQLDDSSQSDPSGSASALWDNLAWQRLMALVDKIEALTTATVEGFSEAERCKEVIRLSRQALTMCDTETPGDRRDSFRYQAAQAHKNVADMLLRAYLEGWSTAKSLSDCRSKWMSGYTSCISLLLSIRADKQLRNPHMCLEAIGKLAKFQMDRADEHRKRAAATGAILGPNQRRYRHELALLRILAVARHPLEELLADNADLDWSVVRSLIRVVSREALDAVRGLLQLARILRDSEKLDQVKNLYAALLRRLNSVVSDSETGSTERDLLTAAREAFCILSDWCTEHAAPSTAGATCQSGDDEVDSMPDFVEPPAAALRD</sequence>
<dbReference type="Pfam" id="PF23788">
    <property type="entry name" value="EDRF1_N"/>
    <property type="match status" value="2"/>
</dbReference>
<feature type="domain" description="EDRF1 TPR repeats region" evidence="2">
    <location>
        <begin position="965"/>
        <end position="1145"/>
    </location>
</feature>
<feature type="region of interest" description="Disordered" evidence="1">
    <location>
        <begin position="1307"/>
        <end position="1336"/>
    </location>
</feature>
<accession>A0A267H3L1</accession>
<feature type="region of interest" description="Disordered" evidence="1">
    <location>
        <begin position="555"/>
        <end position="599"/>
    </location>
</feature>
<feature type="compositionally biased region" description="Low complexity" evidence="1">
    <location>
        <begin position="511"/>
        <end position="520"/>
    </location>
</feature>
<evidence type="ECO:0008006" key="6">
    <source>
        <dbReference type="Google" id="ProtNLM"/>
    </source>
</evidence>
<feature type="compositionally biased region" description="Low complexity" evidence="1">
    <location>
        <begin position="33"/>
        <end position="42"/>
    </location>
</feature>
<feature type="region of interest" description="Disordered" evidence="1">
    <location>
        <begin position="204"/>
        <end position="229"/>
    </location>
</feature>
<dbReference type="EMBL" id="NIVC01000038">
    <property type="protein sequence ID" value="PAA92855.1"/>
    <property type="molecule type" value="Genomic_DNA"/>
</dbReference>
<dbReference type="Pfam" id="PF23723">
    <property type="entry name" value="TPR_EDRF1"/>
    <property type="match status" value="1"/>
</dbReference>
<comment type="caution">
    <text evidence="4">The sequence shown here is derived from an EMBL/GenBank/DDBJ whole genome shotgun (WGS) entry which is preliminary data.</text>
</comment>
<dbReference type="Proteomes" id="UP000215902">
    <property type="component" value="Unassembled WGS sequence"/>
</dbReference>
<proteinExistence type="predicted"/>
<dbReference type="PANTHER" id="PTHR15000">
    <property type="entry name" value="ERYTHROID DIFFERENTIATION-RELATED FACTOR 1"/>
    <property type="match status" value="1"/>
</dbReference>
<feature type="region of interest" description="Disordered" evidence="1">
    <location>
        <begin position="1"/>
        <end position="42"/>
    </location>
</feature>
<dbReference type="OrthoDB" id="419432at2759"/>
<feature type="compositionally biased region" description="Basic residues" evidence="1">
    <location>
        <begin position="521"/>
        <end position="532"/>
    </location>
</feature>
<gene>
    <name evidence="4" type="ORF">BOX15_Mlig030558g3</name>
</gene>
<feature type="compositionally biased region" description="Acidic residues" evidence="1">
    <location>
        <begin position="575"/>
        <end position="588"/>
    </location>
</feature>
<feature type="region of interest" description="Disordered" evidence="1">
    <location>
        <begin position="776"/>
        <end position="801"/>
    </location>
</feature>
<feature type="domain" description="EDRF1 N-terminal" evidence="3">
    <location>
        <begin position="237"/>
        <end position="376"/>
    </location>
</feature>
<feature type="domain" description="EDRF1 N-terminal" evidence="3">
    <location>
        <begin position="38"/>
        <end position="236"/>
    </location>
</feature>
<name>A0A267H3L1_9PLAT</name>
<feature type="non-terminal residue" evidence="4">
    <location>
        <position position="1"/>
    </location>
</feature>
<dbReference type="GO" id="GO:0045893">
    <property type="term" value="P:positive regulation of DNA-templated transcription"/>
    <property type="evidence" value="ECO:0007669"/>
    <property type="project" value="TreeGrafter"/>
</dbReference>
<dbReference type="InterPro" id="IPR056582">
    <property type="entry name" value="EDRF1_N"/>
</dbReference>
<evidence type="ECO:0000313" key="4">
    <source>
        <dbReference type="EMBL" id="PAA92855.1"/>
    </source>
</evidence>
<feature type="region of interest" description="Disordered" evidence="1">
    <location>
        <begin position="380"/>
        <end position="427"/>
    </location>
</feature>
<dbReference type="STRING" id="282301.A0A267H3L1"/>
<evidence type="ECO:0000259" key="3">
    <source>
        <dbReference type="Pfam" id="PF23788"/>
    </source>
</evidence>
<evidence type="ECO:0000313" key="5">
    <source>
        <dbReference type="Proteomes" id="UP000215902"/>
    </source>
</evidence>
<feature type="region of interest" description="Disordered" evidence="1">
    <location>
        <begin position="503"/>
        <end position="532"/>
    </location>
</feature>
<reference evidence="4 5" key="1">
    <citation type="submission" date="2017-06" db="EMBL/GenBank/DDBJ databases">
        <title>A platform for efficient transgenesis in Macrostomum lignano, a flatworm model organism for stem cell research.</title>
        <authorList>
            <person name="Berezikov E."/>
        </authorList>
    </citation>
    <scope>NUCLEOTIDE SEQUENCE [LARGE SCALE GENOMIC DNA]</scope>
    <source>
        <strain evidence="4">DV1</strain>
        <tissue evidence="4">Whole organism</tissue>
    </source>
</reference>
<evidence type="ECO:0000259" key="2">
    <source>
        <dbReference type="Pfam" id="PF23723"/>
    </source>
</evidence>
<feature type="compositionally biased region" description="Low complexity" evidence="1">
    <location>
        <begin position="395"/>
        <end position="409"/>
    </location>
</feature>
<protein>
    <recommendedName>
        <fullName evidence="6">Erythroid differentiation-related factor 1</fullName>
    </recommendedName>
</protein>
<organism evidence="4 5">
    <name type="scientific">Macrostomum lignano</name>
    <dbReference type="NCBI Taxonomy" id="282301"/>
    <lineage>
        <taxon>Eukaryota</taxon>
        <taxon>Metazoa</taxon>
        <taxon>Spiralia</taxon>
        <taxon>Lophotrochozoa</taxon>
        <taxon>Platyhelminthes</taxon>
        <taxon>Rhabditophora</taxon>
        <taxon>Macrostomorpha</taxon>
        <taxon>Macrostomida</taxon>
        <taxon>Macrostomidae</taxon>
        <taxon>Macrostomum</taxon>
    </lineage>
</organism>